<protein>
    <submittedName>
        <fullName evidence="1">Uncharacterized protein</fullName>
    </submittedName>
</protein>
<dbReference type="Proteomes" id="UP000241701">
    <property type="component" value="Segment"/>
</dbReference>
<gene>
    <name evidence="1" type="ORF">CPT_Menlow_083</name>
</gene>
<organism evidence="1 2">
    <name type="scientific">Klebsiella phage Menlow</name>
    <dbReference type="NCBI Taxonomy" id="2054273"/>
    <lineage>
        <taxon>Viruses</taxon>
        <taxon>Duplodnaviria</taxon>
        <taxon>Heunggongvirae</taxon>
        <taxon>Uroviricota</taxon>
        <taxon>Caudoviricetes</taxon>
        <taxon>Pantevenvirales</taxon>
        <taxon>Ackermannviridae</taxon>
        <taxon>Taipeivirus</taxon>
        <taxon>Taipeivirus menlow</taxon>
    </lineage>
</organism>
<evidence type="ECO:0000313" key="2">
    <source>
        <dbReference type="Proteomes" id="UP000241701"/>
    </source>
</evidence>
<accession>A0A2H5BNA2</accession>
<keyword evidence="2" id="KW-1185">Reference proteome</keyword>
<dbReference type="EMBL" id="MG428990">
    <property type="protein sequence ID" value="AUG87784.1"/>
    <property type="molecule type" value="Genomic_DNA"/>
</dbReference>
<reference evidence="2" key="1">
    <citation type="submission" date="2017-11" db="EMBL/GenBank/DDBJ databases">
        <title>Complete Genome of Klebsiella pneumoniae Myophage Menlow.</title>
        <authorList>
            <person name="Newkirk H.N."/>
            <person name="Lessor L."/>
            <person name="Liu M."/>
        </authorList>
    </citation>
    <scope>NUCLEOTIDE SEQUENCE [LARGE SCALE GENOMIC DNA]</scope>
</reference>
<proteinExistence type="predicted"/>
<name>A0A2H5BNA2_9CAUD</name>
<evidence type="ECO:0000313" key="1">
    <source>
        <dbReference type="EMBL" id="AUG87784.1"/>
    </source>
</evidence>
<sequence length="55" mass="6667">MIIFQLFCYLFTLYFLVAVGYETFRDLASSQYSSKLVYAKKFAVRFWSNFLYRLP</sequence>